<gene>
    <name evidence="2" type="ORF">KGQ19_03210</name>
</gene>
<keyword evidence="3" id="KW-1185">Reference proteome</keyword>
<dbReference type="RefSeq" id="WP_212007524.1">
    <property type="nucleotide sequence ID" value="NZ_JAAFYZ010000007.1"/>
</dbReference>
<evidence type="ECO:0000313" key="3">
    <source>
        <dbReference type="Proteomes" id="UP000730482"/>
    </source>
</evidence>
<dbReference type="Proteomes" id="UP000730482">
    <property type="component" value="Unassembled WGS sequence"/>
</dbReference>
<organism evidence="2 3">
    <name type="scientific">Catenulispora pinistramenti</name>
    <dbReference type="NCBI Taxonomy" id="2705254"/>
    <lineage>
        <taxon>Bacteria</taxon>
        <taxon>Bacillati</taxon>
        <taxon>Actinomycetota</taxon>
        <taxon>Actinomycetes</taxon>
        <taxon>Catenulisporales</taxon>
        <taxon>Catenulisporaceae</taxon>
        <taxon>Catenulispora</taxon>
    </lineage>
</organism>
<name>A0ABS5KJX9_9ACTN</name>
<comment type="caution">
    <text evidence="2">The sequence shown here is derived from an EMBL/GenBank/DDBJ whole genome shotgun (WGS) entry which is preliminary data.</text>
</comment>
<dbReference type="PANTHER" id="PTHR35010:SF2">
    <property type="entry name" value="BLL4672 PROTEIN"/>
    <property type="match status" value="1"/>
</dbReference>
<dbReference type="Pfam" id="PF13560">
    <property type="entry name" value="HTH_31"/>
    <property type="match status" value="1"/>
</dbReference>
<dbReference type="InterPro" id="IPR001387">
    <property type="entry name" value="Cro/C1-type_HTH"/>
</dbReference>
<reference evidence="2 3" key="1">
    <citation type="submission" date="2020-02" db="EMBL/GenBank/DDBJ databases">
        <title>Acidophilic actinobacteria isolated from forest soil.</title>
        <authorList>
            <person name="Golinska P."/>
        </authorList>
    </citation>
    <scope>NUCLEOTIDE SEQUENCE [LARGE SCALE GENOMIC DNA]</scope>
    <source>
        <strain evidence="2 3">NL8</strain>
    </source>
</reference>
<evidence type="ECO:0000259" key="1">
    <source>
        <dbReference type="Pfam" id="PF17765"/>
    </source>
</evidence>
<dbReference type="Gene3D" id="3.30.450.180">
    <property type="match status" value="1"/>
</dbReference>
<evidence type="ECO:0000313" key="2">
    <source>
        <dbReference type="EMBL" id="MBS2545869.1"/>
    </source>
</evidence>
<dbReference type="PANTHER" id="PTHR35010">
    <property type="entry name" value="BLL4672 PROTEIN-RELATED"/>
    <property type="match status" value="1"/>
</dbReference>
<dbReference type="InterPro" id="IPR010982">
    <property type="entry name" value="Lambda_DNA-bd_dom_sf"/>
</dbReference>
<dbReference type="SUPFAM" id="SSF47413">
    <property type="entry name" value="lambda repressor-like DNA-binding domains"/>
    <property type="match status" value="1"/>
</dbReference>
<proteinExistence type="predicted"/>
<feature type="domain" description="MmyB-like transcription regulator ligand binding" evidence="1">
    <location>
        <begin position="104"/>
        <end position="266"/>
    </location>
</feature>
<protein>
    <submittedName>
        <fullName evidence="2">Helix-turn-helix domain-containing protein</fullName>
    </submittedName>
</protein>
<dbReference type="EMBL" id="JAAFYZ010000007">
    <property type="protein sequence ID" value="MBS2545869.1"/>
    <property type="molecule type" value="Genomic_DNA"/>
</dbReference>
<dbReference type="CDD" id="cd00093">
    <property type="entry name" value="HTH_XRE"/>
    <property type="match status" value="1"/>
</dbReference>
<dbReference type="InterPro" id="IPR041413">
    <property type="entry name" value="MLTR_LBD"/>
</dbReference>
<sequence>MDVGNELGAFLRARRGLVSPSRVGLQDDASRRVSGLRREEVALLAEVSTDYYVRLEQGRERRPSEQVLNAIARALLLDEPTTAYLFRVAKPASHRVRSVARPEVDERLRQLMEHFLDVPACVVGPASDILAANSLATALYSGFTRFDNLLHMIFLDPFAREFYVDWDEVAANAVANLRAQAGQFPDDPGIEETLGGLSVRSPLFAQIWARQEVRPRGAEVKRICHPRVGRLDLHYQAFTVVGAPGQRLFVYSAAPDSAAAVGLRALEEKESRR</sequence>
<accession>A0ABS5KJX9</accession>
<dbReference type="Gene3D" id="1.10.260.40">
    <property type="entry name" value="lambda repressor-like DNA-binding domains"/>
    <property type="match status" value="1"/>
</dbReference>
<dbReference type="Pfam" id="PF17765">
    <property type="entry name" value="MLTR_LBD"/>
    <property type="match status" value="1"/>
</dbReference>